<proteinExistence type="predicted"/>
<dbReference type="AlphaFoldDB" id="A0A183ICU3"/>
<evidence type="ECO:0000313" key="3">
    <source>
        <dbReference type="Proteomes" id="UP000270296"/>
    </source>
</evidence>
<dbReference type="EMBL" id="UZAM01006825">
    <property type="protein sequence ID" value="VDO94335.1"/>
    <property type="molecule type" value="Genomic_DNA"/>
</dbReference>
<feature type="region of interest" description="Disordered" evidence="1">
    <location>
        <begin position="83"/>
        <end position="108"/>
    </location>
</feature>
<evidence type="ECO:0000313" key="2">
    <source>
        <dbReference type="EMBL" id="VDO94335.1"/>
    </source>
</evidence>
<reference evidence="2 3" key="2">
    <citation type="submission" date="2018-11" db="EMBL/GenBank/DDBJ databases">
        <authorList>
            <consortium name="Pathogen Informatics"/>
        </authorList>
    </citation>
    <scope>NUCLEOTIDE SEQUENCE [LARGE SCALE GENOMIC DNA]</scope>
</reference>
<feature type="compositionally biased region" description="Basic and acidic residues" evidence="1">
    <location>
        <begin position="94"/>
        <end position="108"/>
    </location>
</feature>
<evidence type="ECO:0000256" key="1">
    <source>
        <dbReference type="SAM" id="MobiDB-lite"/>
    </source>
</evidence>
<evidence type="ECO:0000313" key="4">
    <source>
        <dbReference type="WBParaSite" id="SBAD_0000149601-mRNA-1"/>
    </source>
</evidence>
<gene>
    <name evidence="2" type="ORF">SBAD_LOCUS1437</name>
</gene>
<accession>A0A183ICU3</accession>
<sequence>MNTAFSETSQQSVINTGIYHGLVRVRLTFEEKIENEALQMTNRTQRPQVFDMGSAGGAFPRRLKHGRQLQHFAEKLRRCKRSADAVTSSSGKEWISKEMKGSPRYEGG</sequence>
<protein>
    <submittedName>
        <fullName evidence="2 4">Uncharacterized protein</fullName>
    </submittedName>
</protein>
<reference evidence="4" key="1">
    <citation type="submission" date="2016-06" db="UniProtKB">
        <authorList>
            <consortium name="WormBaseParasite"/>
        </authorList>
    </citation>
    <scope>IDENTIFICATION</scope>
</reference>
<name>A0A183ICU3_9BILA</name>
<organism evidence="4">
    <name type="scientific">Soboliphyme baturini</name>
    <dbReference type="NCBI Taxonomy" id="241478"/>
    <lineage>
        <taxon>Eukaryota</taxon>
        <taxon>Metazoa</taxon>
        <taxon>Ecdysozoa</taxon>
        <taxon>Nematoda</taxon>
        <taxon>Enoplea</taxon>
        <taxon>Dorylaimia</taxon>
        <taxon>Dioctophymatida</taxon>
        <taxon>Dioctophymatoidea</taxon>
        <taxon>Soboliphymatidae</taxon>
        <taxon>Soboliphyme</taxon>
    </lineage>
</organism>
<dbReference type="Proteomes" id="UP000270296">
    <property type="component" value="Unassembled WGS sequence"/>
</dbReference>
<keyword evidence="3" id="KW-1185">Reference proteome</keyword>
<dbReference type="WBParaSite" id="SBAD_0000149601-mRNA-1">
    <property type="protein sequence ID" value="SBAD_0000149601-mRNA-1"/>
    <property type="gene ID" value="SBAD_0000149601"/>
</dbReference>